<dbReference type="PANTHER" id="PTHR43766">
    <property type="entry name" value="TRYPTOPHAN--TRNA LIGASE, MITOCHONDRIAL"/>
    <property type="match status" value="1"/>
</dbReference>
<evidence type="ECO:0000256" key="1">
    <source>
        <dbReference type="ARBA" id="ARBA00004173"/>
    </source>
</evidence>
<dbReference type="Gene3D" id="3.40.50.620">
    <property type="entry name" value="HUPs"/>
    <property type="match status" value="1"/>
</dbReference>
<keyword evidence="5" id="KW-0547">Nucleotide-binding</keyword>
<keyword evidence="8 11" id="KW-0030">Aminoacyl-tRNA synthetase</keyword>
<dbReference type="AlphaFoldDB" id="A0A3B0VZM1"/>
<dbReference type="CDD" id="cd00806">
    <property type="entry name" value="TrpRS_core"/>
    <property type="match status" value="1"/>
</dbReference>
<dbReference type="InterPro" id="IPR024109">
    <property type="entry name" value="Trp-tRNA-ligase_bac-type"/>
</dbReference>
<gene>
    <name evidence="11" type="ORF">MNBD_GAMMA03-116</name>
</gene>
<dbReference type="PRINTS" id="PR01039">
    <property type="entry name" value="TRNASYNTHTRP"/>
</dbReference>
<dbReference type="InterPro" id="IPR002305">
    <property type="entry name" value="aa-tRNA-synth_Ic"/>
</dbReference>
<evidence type="ECO:0000313" key="11">
    <source>
        <dbReference type="EMBL" id="VAW48491.1"/>
    </source>
</evidence>
<evidence type="ECO:0000256" key="6">
    <source>
        <dbReference type="ARBA" id="ARBA00022840"/>
    </source>
</evidence>
<reference evidence="11" key="1">
    <citation type="submission" date="2018-06" db="EMBL/GenBank/DDBJ databases">
        <authorList>
            <person name="Zhirakovskaya E."/>
        </authorList>
    </citation>
    <scope>NUCLEOTIDE SEQUENCE</scope>
</reference>
<keyword evidence="4 11" id="KW-0436">Ligase</keyword>
<comment type="subcellular location">
    <subcellularLocation>
        <location evidence="1">Mitochondrion</location>
    </subcellularLocation>
</comment>
<dbReference type="GO" id="GO:0006436">
    <property type="term" value="P:tryptophanyl-tRNA aminoacylation"/>
    <property type="evidence" value="ECO:0007669"/>
    <property type="project" value="InterPro"/>
</dbReference>
<dbReference type="EC" id="6.1.1.2" evidence="3"/>
<dbReference type="Gene3D" id="1.10.240.10">
    <property type="entry name" value="Tyrosyl-Transfer RNA Synthetase"/>
    <property type="match status" value="1"/>
</dbReference>
<keyword evidence="7" id="KW-0648">Protein biosynthesis</keyword>
<accession>A0A3B0VZM1</accession>
<dbReference type="SUPFAM" id="SSF52374">
    <property type="entry name" value="Nucleotidylyl transferase"/>
    <property type="match status" value="1"/>
</dbReference>
<sequence length="339" mass="38248">MNSSNLAKPTLLSGIQPSGDLMLGNYIGSIKNWVTMQDDYNCLFSLVNMHAITVEQDPASLVKRSLDFVALYLAAGIDPNKSTIFIQSHVPEHSELAWILNCSTYMGELNRMTQFKDKSQKHSQNINVGLYDYPVLMAADILLYQTEMVPVGADQKQHLELTRDLAIRYNNRFNKKLFKVPEPFIAPTTSGGRIMSLQDPLSKMSKSDENKSNFIGLLDDPKTILKKFKKAQTDSGTEIVYDLENKPGVSNLLTIYSVISGQSIQEVEQYFDDKMYGHLKIELAELVIDYLKPMQQRFYQLREDEAALKAILKQGAETARKQAQITLKAVHESIGFVLP</sequence>
<name>A0A3B0VZM1_9ZZZZ</name>
<evidence type="ECO:0000256" key="9">
    <source>
        <dbReference type="ARBA" id="ARBA00030268"/>
    </source>
</evidence>
<dbReference type="GO" id="GO:0005524">
    <property type="term" value="F:ATP binding"/>
    <property type="evidence" value="ECO:0007669"/>
    <property type="project" value="UniProtKB-KW"/>
</dbReference>
<organism evidence="11">
    <name type="scientific">hydrothermal vent metagenome</name>
    <dbReference type="NCBI Taxonomy" id="652676"/>
    <lineage>
        <taxon>unclassified sequences</taxon>
        <taxon>metagenomes</taxon>
        <taxon>ecological metagenomes</taxon>
    </lineage>
</organism>
<dbReference type="InterPro" id="IPR050203">
    <property type="entry name" value="Trp-tRNA_synthetase"/>
</dbReference>
<keyword evidence="6" id="KW-0067">ATP-binding</keyword>
<comment type="catalytic activity">
    <reaction evidence="10">
        <text>tRNA(Trp) + L-tryptophan + ATP = L-tryptophyl-tRNA(Trp) + AMP + diphosphate + H(+)</text>
        <dbReference type="Rhea" id="RHEA:24080"/>
        <dbReference type="Rhea" id="RHEA-COMP:9671"/>
        <dbReference type="Rhea" id="RHEA-COMP:9705"/>
        <dbReference type="ChEBI" id="CHEBI:15378"/>
        <dbReference type="ChEBI" id="CHEBI:30616"/>
        <dbReference type="ChEBI" id="CHEBI:33019"/>
        <dbReference type="ChEBI" id="CHEBI:57912"/>
        <dbReference type="ChEBI" id="CHEBI:78442"/>
        <dbReference type="ChEBI" id="CHEBI:78535"/>
        <dbReference type="ChEBI" id="CHEBI:456215"/>
        <dbReference type="EC" id="6.1.1.2"/>
    </reaction>
</comment>
<dbReference type="FunFam" id="1.10.240.10:FF:000002">
    <property type="entry name" value="Tryptophan--tRNA ligase"/>
    <property type="match status" value="1"/>
</dbReference>
<evidence type="ECO:0000256" key="10">
    <source>
        <dbReference type="ARBA" id="ARBA00049929"/>
    </source>
</evidence>
<dbReference type="InterPro" id="IPR014729">
    <property type="entry name" value="Rossmann-like_a/b/a_fold"/>
</dbReference>
<evidence type="ECO:0000256" key="7">
    <source>
        <dbReference type="ARBA" id="ARBA00022917"/>
    </source>
</evidence>
<dbReference type="NCBIfam" id="TIGR00233">
    <property type="entry name" value="trpS"/>
    <property type="match status" value="1"/>
</dbReference>
<dbReference type="GO" id="GO:0005739">
    <property type="term" value="C:mitochondrion"/>
    <property type="evidence" value="ECO:0007669"/>
    <property type="project" value="UniProtKB-SubCell"/>
</dbReference>
<evidence type="ECO:0000256" key="3">
    <source>
        <dbReference type="ARBA" id="ARBA00013161"/>
    </source>
</evidence>
<dbReference type="Pfam" id="PF00579">
    <property type="entry name" value="tRNA-synt_1b"/>
    <property type="match status" value="1"/>
</dbReference>
<dbReference type="GO" id="GO:0005829">
    <property type="term" value="C:cytosol"/>
    <property type="evidence" value="ECO:0007669"/>
    <property type="project" value="TreeGrafter"/>
</dbReference>
<evidence type="ECO:0000256" key="5">
    <source>
        <dbReference type="ARBA" id="ARBA00022741"/>
    </source>
</evidence>
<proteinExistence type="inferred from homology"/>
<evidence type="ECO:0000256" key="8">
    <source>
        <dbReference type="ARBA" id="ARBA00023146"/>
    </source>
</evidence>
<protein>
    <recommendedName>
        <fullName evidence="3">tryptophan--tRNA ligase</fullName>
        <ecNumber evidence="3">6.1.1.2</ecNumber>
    </recommendedName>
    <alternativeName>
        <fullName evidence="9">Tryptophanyl-tRNA synthetase</fullName>
    </alternativeName>
</protein>
<dbReference type="EMBL" id="UOFC01000209">
    <property type="protein sequence ID" value="VAW48491.1"/>
    <property type="molecule type" value="Genomic_DNA"/>
</dbReference>
<evidence type="ECO:0000256" key="2">
    <source>
        <dbReference type="ARBA" id="ARBA00005594"/>
    </source>
</evidence>
<dbReference type="HAMAP" id="MF_00140_B">
    <property type="entry name" value="Trp_tRNA_synth_B"/>
    <property type="match status" value="1"/>
</dbReference>
<dbReference type="InterPro" id="IPR002306">
    <property type="entry name" value="Trp-tRNA-ligase"/>
</dbReference>
<evidence type="ECO:0000256" key="4">
    <source>
        <dbReference type="ARBA" id="ARBA00022598"/>
    </source>
</evidence>
<comment type="similarity">
    <text evidence="2">Belongs to the class-I aminoacyl-tRNA synthetase family.</text>
</comment>
<dbReference type="GO" id="GO:0004830">
    <property type="term" value="F:tryptophan-tRNA ligase activity"/>
    <property type="evidence" value="ECO:0007669"/>
    <property type="project" value="UniProtKB-EC"/>
</dbReference>
<dbReference type="PANTHER" id="PTHR43766:SF1">
    <property type="entry name" value="TRYPTOPHAN--TRNA LIGASE, MITOCHONDRIAL"/>
    <property type="match status" value="1"/>
</dbReference>